<evidence type="ECO:0000313" key="6">
    <source>
        <dbReference type="EMBL" id="GIL38118.1"/>
    </source>
</evidence>
<feature type="transmembrane region" description="Helical" evidence="5">
    <location>
        <begin position="6"/>
        <end position="27"/>
    </location>
</feature>
<dbReference type="Pfam" id="PF04193">
    <property type="entry name" value="PQ-loop"/>
    <property type="match status" value="1"/>
</dbReference>
<evidence type="ECO:0000256" key="1">
    <source>
        <dbReference type="ARBA" id="ARBA00004141"/>
    </source>
</evidence>
<evidence type="ECO:0000256" key="4">
    <source>
        <dbReference type="ARBA" id="ARBA00023136"/>
    </source>
</evidence>
<dbReference type="EMBL" id="BOPV01000001">
    <property type="protein sequence ID" value="GIL38118.1"/>
    <property type="molecule type" value="Genomic_DNA"/>
</dbReference>
<gene>
    <name evidence="6" type="ORF">TMPK1_03550</name>
</gene>
<feature type="transmembrane region" description="Helical" evidence="5">
    <location>
        <begin position="66"/>
        <end position="86"/>
    </location>
</feature>
<dbReference type="GO" id="GO:0016020">
    <property type="term" value="C:membrane"/>
    <property type="evidence" value="ECO:0007669"/>
    <property type="project" value="UniProtKB-SubCell"/>
</dbReference>
<name>A0A8S8X5U1_9PROT</name>
<evidence type="ECO:0000256" key="2">
    <source>
        <dbReference type="ARBA" id="ARBA00022692"/>
    </source>
</evidence>
<dbReference type="AlphaFoldDB" id="A0A8S8X5U1"/>
<evidence type="ECO:0000256" key="3">
    <source>
        <dbReference type="ARBA" id="ARBA00022989"/>
    </source>
</evidence>
<dbReference type="RefSeq" id="WP_420241072.1">
    <property type="nucleotide sequence ID" value="NZ_BOPV01000001.1"/>
</dbReference>
<comment type="subcellular location">
    <subcellularLocation>
        <location evidence="1">Membrane</location>
        <topology evidence="1">Multi-pass membrane protein</topology>
    </subcellularLocation>
</comment>
<keyword evidence="7" id="KW-1185">Reference proteome</keyword>
<dbReference type="InterPro" id="IPR006603">
    <property type="entry name" value="PQ-loop_rpt"/>
</dbReference>
<accession>A0A8S8X5U1</accession>
<comment type="caution">
    <text evidence="6">The sequence shown here is derived from an EMBL/GenBank/DDBJ whole genome shotgun (WGS) entry which is preliminary data.</text>
</comment>
<sequence length="102" mass="10978">MALDTSLASWVGGLATICSTASFIPQAWKIIRERRTHDLSVGMYAVTVVGFALWTTYGVALGQWPLIVSNAICLVVSAFILAMTLLPRPKKEQVADALDPTA</sequence>
<dbReference type="GO" id="GO:0051119">
    <property type="term" value="F:sugar transmembrane transporter activity"/>
    <property type="evidence" value="ECO:0007669"/>
    <property type="project" value="InterPro"/>
</dbReference>
<dbReference type="NCBIfam" id="NF037968">
    <property type="entry name" value="SemiSWEET_2"/>
    <property type="match status" value="1"/>
</dbReference>
<dbReference type="Proteomes" id="UP000681075">
    <property type="component" value="Unassembled WGS sequence"/>
</dbReference>
<evidence type="ECO:0000256" key="5">
    <source>
        <dbReference type="SAM" id="Phobius"/>
    </source>
</evidence>
<keyword evidence="3 5" id="KW-1133">Transmembrane helix</keyword>
<keyword evidence="4 5" id="KW-0472">Membrane</keyword>
<keyword evidence="2 5" id="KW-0812">Transmembrane</keyword>
<evidence type="ECO:0000313" key="7">
    <source>
        <dbReference type="Proteomes" id="UP000681075"/>
    </source>
</evidence>
<dbReference type="InterPro" id="IPR047662">
    <property type="entry name" value="SemiSWEET"/>
</dbReference>
<reference evidence="6" key="1">
    <citation type="submission" date="2021-02" db="EMBL/GenBank/DDBJ databases">
        <title>Genome sequence of Rhodospirillales sp. strain TMPK1 isolated from soil.</title>
        <authorList>
            <person name="Nakai R."/>
            <person name="Kusada H."/>
            <person name="Tamaki H."/>
        </authorList>
    </citation>
    <scope>NUCLEOTIDE SEQUENCE</scope>
    <source>
        <strain evidence="6">TMPK1</strain>
    </source>
</reference>
<evidence type="ECO:0008006" key="8">
    <source>
        <dbReference type="Google" id="ProtNLM"/>
    </source>
</evidence>
<feature type="transmembrane region" description="Helical" evidence="5">
    <location>
        <begin position="39"/>
        <end position="60"/>
    </location>
</feature>
<organism evidence="6 7">
    <name type="scientific">Roseiterribacter gracilis</name>
    <dbReference type="NCBI Taxonomy" id="2812848"/>
    <lineage>
        <taxon>Bacteria</taxon>
        <taxon>Pseudomonadati</taxon>
        <taxon>Pseudomonadota</taxon>
        <taxon>Alphaproteobacteria</taxon>
        <taxon>Rhodospirillales</taxon>
        <taxon>Roseiterribacteraceae</taxon>
        <taxon>Roseiterribacter</taxon>
    </lineage>
</organism>
<proteinExistence type="predicted"/>
<dbReference type="Gene3D" id="1.20.1280.290">
    <property type="match status" value="1"/>
</dbReference>
<protein>
    <recommendedName>
        <fullName evidence="8">MtN3 and saliva related transmembrane protein</fullName>
    </recommendedName>
</protein>